<evidence type="ECO:0000313" key="2">
    <source>
        <dbReference type="Proteomes" id="UP000243579"/>
    </source>
</evidence>
<name>A0A1V9ZCV1_ACHHY</name>
<dbReference type="EMBL" id="JNBR01000237">
    <property type="protein sequence ID" value="OQR95670.1"/>
    <property type="molecule type" value="Genomic_DNA"/>
</dbReference>
<dbReference type="Proteomes" id="UP000243579">
    <property type="component" value="Unassembled WGS sequence"/>
</dbReference>
<organism evidence="1 2">
    <name type="scientific">Achlya hypogyna</name>
    <name type="common">Oomycete</name>
    <name type="synonym">Protoachlya hypogyna</name>
    <dbReference type="NCBI Taxonomy" id="1202772"/>
    <lineage>
        <taxon>Eukaryota</taxon>
        <taxon>Sar</taxon>
        <taxon>Stramenopiles</taxon>
        <taxon>Oomycota</taxon>
        <taxon>Saprolegniomycetes</taxon>
        <taxon>Saprolegniales</taxon>
        <taxon>Achlyaceae</taxon>
        <taxon>Achlya</taxon>
    </lineage>
</organism>
<gene>
    <name evidence="1" type="ORF">ACHHYP_00060</name>
</gene>
<accession>A0A1V9ZCV1</accession>
<dbReference type="AlphaFoldDB" id="A0A1V9ZCV1"/>
<reference evidence="1 2" key="1">
    <citation type="journal article" date="2014" name="Genome Biol. Evol.">
        <title>The secreted proteins of Achlya hypogyna and Thraustotheca clavata identify the ancestral oomycete secretome and reveal gene acquisitions by horizontal gene transfer.</title>
        <authorList>
            <person name="Misner I."/>
            <person name="Blouin N."/>
            <person name="Leonard G."/>
            <person name="Richards T.A."/>
            <person name="Lane C.E."/>
        </authorList>
    </citation>
    <scope>NUCLEOTIDE SEQUENCE [LARGE SCALE GENOMIC DNA]</scope>
    <source>
        <strain evidence="1 2">ATCC 48635</strain>
    </source>
</reference>
<evidence type="ECO:0000313" key="1">
    <source>
        <dbReference type="EMBL" id="OQR95670.1"/>
    </source>
</evidence>
<keyword evidence="2" id="KW-1185">Reference proteome</keyword>
<dbReference type="OrthoDB" id="61413at2759"/>
<comment type="caution">
    <text evidence="1">The sequence shown here is derived from an EMBL/GenBank/DDBJ whole genome shotgun (WGS) entry which is preliminary data.</text>
</comment>
<sequence>MTTSTAPTRPYCEFSDVVFASCEAKYRVHVKANETLTKILIWMECKQSKHQRQCIVDDVKKCMQTDFAIPTAVVLAGLKGALQQANKDEIAVPTGTSGETPKSTIALHTSDDEMGVHLGIELAANWTAQYQFLMEPIKIDVVDILEARIRDLEEIIRRPAILTCTWHAQAVSCAQSTPCTWTFVSGSCGMVRQADNNAAALEVVQPGLYHIYCLFSTNYSHSGSLSLSINDETPVTTSFHQNSCTSTTYPLQLTHMALLDNGARLKTHFQCYNGTMGGKITLTRLGSFFQSST</sequence>
<proteinExistence type="predicted"/>
<protein>
    <submittedName>
        <fullName evidence="1">Uncharacterized protein</fullName>
    </submittedName>
</protein>